<evidence type="ECO:0000259" key="2">
    <source>
        <dbReference type="Pfam" id="PF07853"/>
    </source>
</evidence>
<dbReference type="PANTHER" id="PTHR37810:SF5">
    <property type="entry name" value="IMMUNITY PROTEIN SDPI"/>
    <property type="match status" value="1"/>
</dbReference>
<dbReference type="InterPro" id="IPR026272">
    <property type="entry name" value="SdpI"/>
</dbReference>
<feature type="transmembrane region" description="Helical" evidence="1">
    <location>
        <begin position="99"/>
        <end position="122"/>
    </location>
</feature>
<protein>
    <submittedName>
        <fullName evidence="3">Immunity protein sdpI</fullName>
    </submittedName>
</protein>
<dbReference type="Proteomes" id="UP000095468">
    <property type="component" value="Unassembled WGS sequence"/>
</dbReference>
<dbReference type="PANTHER" id="PTHR37810">
    <property type="entry name" value="IMMUNITY PROTEIN SDPI"/>
    <property type="match status" value="1"/>
</dbReference>
<dbReference type="AlphaFoldDB" id="A0A174F831"/>
<feature type="transmembrane region" description="Helical" evidence="1">
    <location>
        <begin position="18"/>
        <end position="39"/>
    </location>
</feature>
<dbReference type="RefSeq" id="WP_055287200.1">
    <property type="nucleotide sequence ID" value="NZ_CYYP01000015.1"/>
</dbReference>
<dbReference type="PIRSF" id="PIRSF038959">
    <property type="entry name" value="SdpI"/>
    <property type="match status" value="1"/>
</dbReference>
<sequence length="234" mass="24982">MNNENKGIHATGVSSRAWAMLVVVCAINVAAHLWVMPSLPAQIPTHWGANGAVDGWGPSWMASALGALPLALLAMFRVVPRIDPKGEAYRTSGKFYQGFVIAFTLFMCAVSWLGELTVWGVVPAVGSVNVLISGVVGLLFIGVGNYLPRVKQNYTLGIKTPWALADPENWRRTQRFGGACFMVLGIGLIVMGVAGSVLSSEVVAAVIAALAFGSVGAVYVYSYLLWRKSQRAAR</sequence>
<feature type="transmembrane region" description="Helical" evidence="1">
    <location>
        <begin position="176"/>
        <end position="198"/>
    </location>
</feature>
<feature type="domain" description="DUF1648" evidence="2">
    <location>
        <begin position="24"/>
        <end position="62"/>
    </location>
</feature>
<feature type="transmembrane region" description="Helical" evidence="1">
    <location>
        <begin position="59"/>
        <end position="79"/>
    </location>
</feature>
<evidence type="ECO:0000313" key="4">
    <source>
        <dbReference type="Proteomes" id="UP000095468"/>
    </source>
</evidence>
<name>A0A174F831_9ACTN</name>
<gene>
    <name evidence="3" type="primary">sdpI</name>
    <name evidence="3" type="ORF">ERS852381_01598</name>
</gene>
<dbReference type="InterPro" id="IPR025962">
    <property type="entry name" value="SdpI/YhfL"/>
</dbReference>
<keyword evidence="1" id="KW-0812">Transmembrane</keyword>
<dbReference type="GO" id="GO:0009636">
    <property type="term" value="P:response to toxic substance"/>
    <property type="evidence" value="ECO:0007669"/>
    <property type="project" value="TreeGrafter"/>
</dbReference>
<accession>A0A174F831</accession>
<evidence type="ECO:0000313" key="3">
    <source>
        <dbReference type="EMBL" id="CUO44986.1"/>
    </source>
</evidence>
<dbReference type="EMBL" id="CYYP01000015">
    <property type="protein sequence ID" value="CUO44986.1"/>
    <property type="molecule type" value="Genomic_DNA"/>
</dbReference>
<dbReference type="InterPro" id="IPR012867">
    <property type="entry name" value="DUF1648"/>
</dbReference>
<evidence type="ECO:0000256" key="1">
    <source>
        <dbReference type="SAM" id="Phobius"/>
    </source>
</evidence>
<dbReference type="Pfam" id="PF07853">
    <property type="entry name" value="DUF1648"/>
    <property type="match status" value="1"/>
</dbReference>
<feature type="transmembrane region" description="Helical" evidence="1">
    <location>
        <begin position="204"/>
        <end position="226"/>
    </location>
</feature>
<proteinExistence type="predicted"/>
<keyword evidence="1" id="KW-1133">Transmembrane helix</keyword>
<keyword evidence="1" id="KW-0472">Membrane</keyword>
<dbReference type="Pfam" id="PF13630">
    <property type="entry name" value="SdpI"/>
    <property type="match status" value="1"/>
</dbReference>
<feature type="transmembrane region" description="Helical" evidence="1">
    <location>
        <begin position="128"/>
        <end position="147"/>
    </location>
</feature>
<organism evidence="3 4">
    <name type="scientific">Collinsella aerofaciens</name>
    <dbReference type="NCBI Taxonomy" id="74426"/>
    <lineage>
        <taxon>Bacteria</taxon>
        <taxon>Bacillati</taxon>
        <taxon>Actinomycetota</taxon>
        <taxon>Coriobacteriia</taxon>
        <taxon>Coriobacteriales</taxon>
        <taxon>Coriobacteriaceae</taxon>
        <taxon>Collinsella</taxon>
    </lineage>
</organism>
<reference evidence="3 4" key="1">
    <citation type="submission" date="2015-09" db="EMBL/GenBank/DDBJ databases">
        <authorList>
            <consortium name="Pathogen Informatics"/>
        </authorList>
    </citation>
    <scope>NUCLEOTIDE SEQUENCE [LARGE SCALE GENOMIC DNA]</scope>
    <source>
        <strain evidence="3 4">2789STDY5608823</strain>
    </source>
</reference>